<comment type="similarity">
    <text evidence="2">Belongs to the BRAG family.</text>
</comment>
<dbReference type="Pfam" id="PF01369">
    <property type="entry name" value="Sec7"/>
    <property type="match status" value="1"/>
</dbReference>
<dbReference type="PANTHER" id="PTHR10663">
    <property type="entry name" value="GUANYL-NUCLEOTIDE EXCHANGE FACTOR"/>
    <property type="match status" value="1"/>
</dbReference>
<evidence type="ECO:0000259" key="7">
    <source>
        <dbReference type="PROSITE" id="PS50190"/>
    </source>
</evidence>
<keyword evidence="3" id="KW-0963">Cytoplasm</keyword>
<comment type="caution">
    <text evidence="8">The sequence shown here is derived from an EMBL/GenBank/DDBJ whole genome shotgun (WGS) entry which is preliminary data.</text>
</comment>
<protein>
    <recommendedName>
        <fullName evidence="7">SEC7 domain-containing protein</fullName>
    </recommendedName>
</protein>
<dbReference type="InterPro" id="IPR011993">
    <property type="entry name" value="PH-like_dom_sf"/>
</dbReference>
<dbReference type="PROSITE" id="PS50096">
    <property type="entry name" value="IQ"/>
    <property type="match status" value="1"/>
</dbReference>
<dbReference type="GO" id="GO:0005085">
    <property type="term" value="F:guanyl-nucleotide exchange factor activity"/>
    <property type="evidence" value="ECO:0007669"/>
    <property type="project" value="InterPro"/>
</dbReference>
<feature type="domain" description="SEC7" evidence="7">
    <location>
        <begin position="310"/>
        <end position="510"/>
    </location>
</feature>
<dbReference type="Gene3D" id="2.30.29.30">
    <property type="entry name" value="Pleckstrin-homology domain (PH domain)/Phosphotyrosine-binding domain (PTB)"/>
    <property type="match status" value="1"/>
</dbReference>
<keyword evidence="5" id="KW-0175">Coiled coil</keyword>
<dbReference type="EMBL" id="CATQJL010000305">
    <property type="protein sequence ID" value="CAJ0603045.1"/>
    <property type="molecule type" value="Genomic_DNA"/>
</dbReference>
<dbReference type="Proteomes" id="UP001176961">
    <property type="component" value="Unassembled WGS sequence"/>
</dbReference>
<dbReference type="GO" id="GO:0032012">
    <property type="term" value="P:regulation of ARF protein signal transduction"/>
    <property type="evidence" value="ECO:0007669"/>
    <property type="project" value="InterPro"/>
</dbReference>
<evidence type="ECO:0000313" key="8">
    <source>
        <dbReference type="EMBL" id="CAJ0603045.1"/>
    </source>
</evidence>
<dbReference type="PANTHER" id="PTHR10663:SF342">
    <property type="entry name" value="FI21420P1"/>
    <property type="match status" value="1"/>
</dbReference>
<reference evidence="8" key="1">
    <citation type="submission" date="2023-07" db="EMBL/GenBank/DDBJ databases">
        <authorList>
            <consortium name="CYATHOMIX"/>
        </authorList>
    </citation>
    <scope>NUCLEOTIDE SEQUENCE</scope>
    <source>
        <strain evidence="8">N/A</strain>
    </source>
</reference>
<evidence type="ECO:0000256" key="6">
    <source>
        <dbReference type="SAM" id="MobiDB-lite"/>
    </source>
</evidence>
<dbReference type="SMART" id="SM00222">
    <property type="entry name" value="Sec7"/>
    <property type="match status" value="1"/>
</dbReference>
<dbReference type="GO" id="GO:0030036">
    <property type="term" value="P:actin cytoskeleton organization"/>
    <property type="evidence" value="ECO:0007669"/>
    <property type="project" value="TreeGrafter"/>
</dbReference>
<keyword evidence="9" id="KW-1185">Reference proteome</keyword>
<dbReference type="Pfam" id="PF16453">
    <property type="entry name" value="IQ_SEC7_PH"/>
    <property type="match status" value="1"/>
</dbReference>
<evidence type="ECO:0000256" key="4">
    <source>
        <dbReference type="ARBA" id="ARBA00022553"/>
    </source>
</evidence>
<evidence type="ECO:0000256" key="2">
    <source>
        <dbReference type="ARBA" id="ARBA00006248"/>
    </source>
</evidence>
<evidence type="ECO:0000313" key="9">
    <source>
        <dbReference type="Proteomes" id="UP001176961"/>
    </source>
</evidence>
<dbReference type="Gene3D" id="1.10.220.20">
    <property type="match status" value="1"/>
</dbReference>
<gene>
    <name evidence="8" type="ORF">CYNAS_LOCUS15028</name>
</gene>
<feature type="region of interest" description="Disordered" evidence="6">
    <location>
        <begin position="209"/>
        <end position="235"/>
    </location>
</feature>
<dbReference type="SUPFAM" id="SSF48425">
    <property type="entry name" value="Sec7 domain"/>
    <property type="match status" value="1"/>
</dbReference>
<dbReference type="Gene3D" id="1.10.1000.11">
    <property type="entry name" value="Arf Nucleotide-binding Site Opener,domain 2"/>
    <property type="match status" value="1"/>
</dbReference>
<dbReference type="AlphaFoldDB" id="A0AA36H3G1"/>
<sequence>MHVHSSVTSVKCVRTHDVERTDVGRGQRLDEAFLDRIRPNGAKNRRKLLSGFSGSIVPAFTNVRATYPTINSVSIDACENMSTVCGRTQLSDWRGISSASRVYVANGYEISDDLQRRRVEVLEKRYGGRARAHRAAIVIQRAYRDYRMNRRWREMTSPNQRSLGLEEQLLISSKASTSKLSKNLASNRYLPSTSLSAQLRADRAQLAGSSELLARNKRTPPSPSPSSPHPNRSMIDSLMSPRLVQRRFPPAERFGSAHAPGCASACNGNVVWVPRTSITSSPNLSNSNSLSRIEKVGIRSEPEPPRPQIRYYSEQERKRQYRIALNFFNKKPERGVQLLTAWRFVDDSAESLANLLFGRRGLSKQMVGEYIATLHSTFHSCVLKYFIGQIDVRGLEVDVALRKAMQYFFLPKEAEKIDKIIQEFAQHYAKCNPKRTKQFRGGWDTIHMIAFAVIMLNTDLHSPNLKNSQRMQLEQFIHNLRGQDKMRGEKEGLDIDRTCLQGIYERVRAEEIRPGDDHVAQVARVDAAIVARDKPRLTETQRRLVCYCRLQQVLDPSRKQSVGSHERDVFLFNDMLVVAKAINRRRSSSHTSYTLKHWLPLLGARVNEFKRPHYEFGLTITGPGPDGQFLHFNARNFDDRCRFVADVVESIRESCQMEEVRLELEMEKHTLRTDSQRDSGLPEIDGNECLLPRNPASGGLVPTFRRLSFNSLDSGVVEEPCESNS</sequence>
<comment type="subcellular location">
    <subcellularLocation>
        <location evidence="1">Cytoplasm</location>
    </subcellularLocation>
</comment>
<evidence type="ECO:0000256" key="5">
    <source>
        <dbReference type="ARBA" id="ARBA00023054"/>
    </source>
</evidence>
<feature type="region of interest" description="Disordered" evidence="6">
    <location>
        <begin position="671"/>
        <end position="692"/>
    </location>
</feature>
<proteinExistence type="inferred from homology"/>
<dbReference type="GO" id="GO:0005737">
    <property type="term" value="C:cytoplasm"/>
    <property type="evidence" value="ECO:0007669"/>
    <property type="project" value="UniProtKB-SubCell"/>
</dbReference>
<dbReference type="InterPro" id="IPR023394">
    <property type="entry name" value="Sec7_C_sf"/>
</dbReference>
<accession>A0AA36H3G1</accession>
<organism evidence="8 9">
    <name type="scientific">Cylicocyclus nassatus</name>
    <name type="common">Nematode worm</name>
    <dbReference type="NCBI Taxonomy" id="53992"/>
    <lineage>
        <taxon>Eukaryota</taxon>
        <taxon>Metazoa</taxon>
        <taxon>Ecdysozoa</taxon>
        <taxon>Nematoda</taxon>
        <taxon>Chromadorea</taxon>
        <taxon>Rhabditida</taxon>
        <taxon>Rhabditina</taxon>
        <taxon>Rhabditomorpha</taxon>
        <taxon>Strongyloidea</taxon>
        <taxon>Strongylidae</taxon>
        <taxon>Cylicocyclus</taxon>
    </lineage>
</organism>
<dbReference type="SUPFAM" id="SSF50729">
    <property type="entry name" value="PH domain-like"/>
    <property type="match status" value="1"/>
</dbReference>
<keyword evidence="4" id="KW-0597">Phosphoprotein</keyword>
<dbReference type="CDD" id="cd00171">
    <property type="entry name" value="Sec7"/>
    <property type="match status" value="1"/>
</dbReference>
<dbReference type="PROSITE" id="PS50190">
    <property type="entry name" value="SEC7"/>
    <property type="match status" value="1"/>
</dbReference>
<evidence type="ECO:0000256" key="3">
    <source>
        <dbReference type="ARBA" id="ARBA00022490"/>
    </source>
</evidence>
<dbReference type="InterPro" id="IPR035999">
    <property type="entry name" value="Sec7_dom_sf"/>
</dbReference>
<evidence type="ECO:0000256" key="1">
    <source>
        <dbReference type="ARBA" id="ARBA00004496"/>
    </source>
</evidence>
<dbReference type="InterPro" id="IPR033742">
    <property type="entry name" value="IQSEC_PH"/>
</dbReference>
<name>A0AA36H3G1_CYLNA</name>
<dbReference type="InterPro" id="IPR000904">
    <property type="entry name" value="Sec7_dom"/>
</dbReference>